<gene>
    <name evidence="1" type="ORF">MHSWG343_06480</name>
</gene>
<protein>
    <submittedName>
        <fullName evidence="1">Uncharacterized protein</fullName>
    </submittedName>
</protein>
<reference evidence="1 2" key="1">
    <citation type="submission" date="2019-01" db="EMBL/GenBank/DDBJ databases">
        <title>Draft genome sequences of Candidatus Mycoplasma haemohominis SWG34-3 identified from a patient with pyrexia, anemia and liver dysfunction.</title>
        <authorList>
            <person name="Sekizuka T."/>
            <person name="Hattori N."/>
            <person name="Katano H."/>
            <person name="Takuma T."/>
            <person name="Ito T."/>
            <person name="Arai N."/>
            <person name="Yanai R."/>
            <person name="Ishii S."/>
            <person name="Miura Y."/>
            <person name="Tokunaga T."/>
            <person name="Watanabe H."/>
            <person name="Nomura N."/>
            <person name="Eguchi J."/>
            <person name="Arai T."/>
            <person name="Hasegawa H."/>
            <person name="Nakamaki T."/>
            <person name="Wakita T."/>
            <person name="Niki Y."/>
            <person name="Kuroda M."/>
        </authorList>
    </citation>
    <scope>NUCLEOTIDE SEQUENCE [LARGE SCALE GENOMIC DNA]</scope>
    <source>
        <strain evidence="1">SWG34-3</strain>
    </source>
</reference>
<dbReference type="Proteomes" id="UP000324831">
    <property type="component" value="Unassembled WGS sequence"/>
</dbReference>
<evidence type="ECO:0000313" key="1">
    <source>
        <dbReference type="EMBL" id="GCE63648.1"/>
    </source>
</evidence>
<proteinExistence type="predicted"/>
<sequence>MDPTKLAAGIGATAVLIAGGGYGISALLADGMPDYIVLSKGEPTPTDSTIGKLYGNYLVAPYGSRGKTNISDETKSNSKKWWEWSYRRWEKDFKKGSQLSDAFKDDKKINSGFSDVTPEANKAKALNQVCEDVYKKTENDITPDTDNNKKRLRDDMWKYCSFFGRKPTTIKENANESYSTDGSYGKTKESELVSIDDPLNKLFWEIRNEEFFGTTSSEGIGAGLKVAEDSIFQPLYEDRFSANRGTIKNVCKEAYFLTSNETGTKKAKQDSVLKFCSLKGKENS</sequence>
<comment type="caution">
    <text evidence="1">The sequence shown here is derived from an EMBL/GenBank/DDBJ whole genome shotgun (WGS) entry which is preliminary data.</text>
</comment>
<name>A0A478FQ30_9MOLU</name>
<dbReference type="EMBL" id="BIMN01000003">
    <property type="protein sequence ID" value="GCE63648.1"/>
    <property type="molecule type" value="Genomic_DNA"/>
</dbReference>
<organism evidence="1 2">
    <name type="scientific">Candidatus Mycoplasma haematohominis</name>
    <dbReference type="NCBI Taxonomy" id="1494318"/>
    <lineage>
        <taxon>Bacteria</taxon>
        <taxon>Bacillati</taxon>
        <taxon>Mycoplasmatota</taxon>
        <taxon>Mollicutes</taxon>
        <taxon>Mycoplasmataceae</taxon>
        <taxon>Mycoplasma</taxon>
    </lineage>
</organism>
<accession>A0A478FQ30</accession>
<dbReference type="AlphaFoldDB" id="A0A478FQ30"/>
<evidence type="ECO:0000313" key="2">
    <source>
        <dbReference type="Proteomes" id="UP000324831"/>
    </source>
</evidence>